<evidence type="ECO:0000313" key="3">
    <source>
        <dbReference type="EMBL" id="RKD91807.1"/>
    </source>
</evidence>
<organism evidence="3 4">
    <name type="scientific">Mangrovibacterium diazotrophicum</name>
    <dbReference type="NCBI Taxonomy" id="1261403"/>
    <lineage>
        <taxon>Bacteria</taxon>
        <taxon>Pseudomonadati</taxon>
        <taxon>Bacteroidota</taxon>
        <taxon>Bacteroidia</taxon>
        <taxon>Marinilabiliales</taxon>
        <taxon>Prolixibacteraceae</taxon>
        <taxon>Mangrovibacterium</taxon>
    </lineage>
</organism>
<name>A0A419W8K7_9BACT</name>
<dbReference type="Proteomes" id="UP000283387">
    <property type="component" value="Unassembled WGS sequence"/>
</dbReference>
<evidence type="ECO:0000259" key="2">
    <source>
        <dbReference type="Pfam" id="PF00487"/>
    </source>
</evidence>
<protein>
    <submittedName>
        <fullName evidence="3">Beta-carotene ketolase (CrtW type)</fullName>
    </submittedName>
</protein>
<dbReference type="GO" id="GO:0008610">
    <property type="term" value="P:lipid biosynthetic process"/>
    <property type="evidence" value="ECO:0007669"/>
    <property type="project" value="UniProtKB-ARBA"/>
</dbReference>
<dbReference type="InterPro" id="IPR012171">
    <property type="entry name" value="Fatty_acid_desaturase"/>
</dbReference>
<feature type="domain" description="Fatty acid desaturase" evidence="2">
    <location>
        <begin position="125"/>
        <end position="220"/>
    </location>
</feature>
<dbReference type="Pfam" id="PF00487">
    <property type="entry name" value="FA_desaturase"/>
    <property type="match status" value="2"/>
</dbReference>
<evidence type="ECO:0000313" key="4">
    <source>
        <dbReference type="Proteomes" id="UP000283387"/>
    </source>
</evidence>
<reference evidence="3 4" key="1">
    <citation type="submission" date="2018-09" db="EMBL/GenBank/DDBJ databases">
        <title>Genomic Encyclopedia of Archaeal and Bacterial Type Strains, Phase II (KMG-II): from individual species to whole genera.</title>
        <authorList>
            <person name="Goeker M."/>
        </authorList>
    </citation>
    <scope>NUCLEOTIDE SEQUENCE [LARGE SCALE GENOMIC DNA]</scope>
    <source>
        <strain evidence="3 4">DSM 27148</strain>
    </source>
</reference>
<evidence type="ECO:0000256" key="1">
    <source>
        <dbReference type="SAM" id="Phobius"/>
    </source>
</evidence>
<dbReference type="GO" id="GO:0016717">
    <property type="term" value="F:oxidoreductase activity, acting on paired donors, with oxidation of a pair of donors resulting in the reduction of molecular oxygen to two molecules of water"/>
    <property type="evidence" value="ECO:0007669"/>
    <property type="project" value="TreeGrafter"/>
</dbReference>
<feature type="domain" description="Fatty acid desaturase" evidence="2">
    <location>
        <begin position="32"/>
        <end position="123"/>
    </location>
</feature>
<accession>A0A419W8K7</accession>
<dbReference type="PANTHER" id="PTHR19353">
    <property type="entry name" value="FATTY ACID DESATURASE 2"/>
    <property type="match status" value="1"/>
</dbReference>
<feature type="transmembrane region" description="Helical" evidence="1">
    <location>
        <begin position="122"/>
        <end position="142"/>
    </location>
</feature>
<dbReference type="PANTHER" id="PTHR19353:SF19">
    <property type="entry name" value="DELTA(5) FATTY ACID DESATURASE C-RELATED"/>
    <property type="match status" value="1"/>
</dbReference>
<sequence length="232" mass="28059">MGVFIAILILLCWLGHLVWSLLYAPVDIHSLWMYFHLLLQAYLYTGLFITGHDAMHGLVSPDRKLNDFFGWVASVFFAGLSYKKLRANHYLHHRFPATEKDPDYYTRSQNVLVWWFVFLKRYATIWQFLFMAIVFNVLKIWVEVPRLIVFWIVPAVLASFQLFFVGTYLPHRRPHSDEMRPHQARSQRGPHWWAMLSCYFFGYHWEHHEIPRIPWWQLYREKDKSLQKQKEV</sequence>
<feature type="transmembrane region" description="Helical" evidence="1">
    <location>
        <begin position="6"/>
        <end position="24"/>
    </location>
</feature>
<proteinExistence type="predicted"/>
<keyword evidence="1" id="KW-0472">Membrane</keyword>
<keyword evidence="1" id="KW-1133">Transmembrane helix</keyword>
<dbReference type="InterPro" id="IPR005804">
    <property type="entry name" value="FA_desaturase_dom"/>
</dbReference>
<feature type="transmembrane region" description="Helical" evidence="1">
    <location>
        <begin position="31"/>
        <end position="48"/>
    </location>
</feature>
<dbReference type="EMBL" id="RAPN01000001">
    <property type="protein sequence ID" value="RKD91807.1"/>
    <property type="molecule type" value="Genomic_DNA"/>
</dbReference>
<keyword evidence="4" id="KW-1185">Reference proteome</keyword>
<feature type="transmembrane region" description="Helical" evidence="1">
    <location>
        <begin position="68"/>
        <end position="85"/>
    </location>
</feature>
<dbReference type="GO" id="GO:0016020">
    <property type="term" value="C:membrane"/>
    <property type="evidence" value="ECO:0007669"/>
    <property type="project" value="TreeGrafter"/>
</dbReference>
<keyword evidence="1" id="KW-0812">Transmembrane</keyword>
<comment type="caution">
    <text evidence="3">The sequence shown here is derived from an EMBL/GenBank/DDBJ whole genome shotgun (WGS) entry which is preliminary data.</text>
</comment>
<dbReference type="AlphaFoldDB" id="A0A419W8K7"/>
<dbReference type="RefSeq" id="WP_120273076.1">
    <property type="nucleotide sequence ID" value="NZ_RAPN01000001.1"/>
</dbReference>
<gene>
    <name evidence="3" type="ORF">BC643_2173</name>
</gene>
<dbReference type="OrthoDB" id="9792534at2"/>
<feature type="transmembrane region" description="Helical" evidence="1">
    <location>
        <begin position="148"/>
        <end position="170"/>
    </location>
</feature>